<keyword evidence="2" id="KW-1185">Reference proteome</keyword>
<dbReference type="AlphaFoldDB" id="A0A0B7NMS3"/>
<accession>A0A0B7NMS3</accession>
<gene>
    <name evidence="1" type="primary">PARPA_10930.1 scaffold 41991</name>
</gene>
<proteinExistence type="predicted"/>
<evidence type="ECO:0000313" key="2">
    <source>
        <dbReference type="Proteomes" id="UP000054107"/>
    </source>
</evidence>
<protein>
    <submittedName>
        <fullName evidence="1">Uncharacterized protein</fullName>
    </submittedName>
</protein>
<sequence>MVSTYVPNTQADMYVETPPRTTSLQFRQIIKNSPPTSLLLCMFENEFEGAYFGTCSTSPDIRPSVSSKSSSPASYCLPTDNSDITLENMTQLIATAIELSMSKNNELSSFSSGNASIKYDNKSPKKKNNPFSRNLLNWGSIAKPTTSVLDNGKEELINHGIPVKEIKTTLRPMVVPTEFNHNFPKISLQRPQFARINY</sequence>
<reference evidence="1 2" key="1">
    <citation type="submission" date="2014-09" db="EMBL/GenBank/DDBJ databases">
        <authorList>
            <person name="Ellenberger Sabrina"/>
        </authorList>
    </citation>
    <scope>NUCLEOTIDE SEQUENCE [LARGE SCALE GENOMIC DNA]</scope>
    <source>
        <strain evidence="1 2">CBS 412.66</strain>
    </source>
</reference>
<organism evidence="1 2">
    <name type="scientific">Parasitella parasitica</name>
    <dbReference type="NCBI Taxonomy" id="35722"/>
    <lineage>
        <taxon>Eukaryota</taxon>
        <taxon>Fungi</taxon>
        <taxon>Fungi incertae sedis</taxon>
        <taxon>Mucoromycota</taxon>
        <taxon>Mucoromycotina</taxon>
        <taxon>Mucoromycetes</taxon>
        <taxon>Mucorales</taxon>
        <taxon>Mucorineae</taxon>
        <taxon>Mucoraceae</taxon>
        <taxon>Parasitella</taxon>
    </lineage>
</organism>
<dbReference type="EMBL" id="LN733222">
    <property type="protein sequence ID" value="CEP16658.1"/>
    <property type="molecule type" value="Genomic_DNA"/>
</dbReference>
<dbReference type="OrthoDB" id="2423722at2759"/>
<dbReference type="Proteomes" id="UP000054107">
    <property type="component" value="Unassembled WGS sequence"/>
</dbReference>
<name>A0A0B7NMS3_9FUNG</name>
<evidence type="ECO:0000313" key="1">
    <source>
        <dbReference type="EMBL" id="CEP16658.1"/>
    </source>
</evidence>